<protein>
    <recommendedName>
        <fullName evidence="3">Thioredoxin</fullName>
    </recommendedName>
</protein>
<dbReference type="FunFam" id="3.40.30.10:FF:000245">
    <property type="entry name" value="Thioredoxin"/>
    <property type="match status" value="1"/>
</dbReference>
<dbReference type="AlphaFoldDB" id="A0A7S1TIU9"/>
<dbReference type="InterPro" id="IPR013766">
    <property type="entry name" value="Thioredoxin_domain"/>
</dbReference>
<dbReference type="PIRSF" id="PIRSF000077">
    <property type="entry name" value="Thioredoxin"/>
    <property type="match status" value="1"/>
</dbReference>
<dbReference type="PANTHER" id="PTHR46115">
    <property type="entry name" value="THIOREDOXIN-LIKE PROTEIN 1"/>
    <property type="match status" value="1"/>
</dbReference>
<dbReference type="EMBL" id="HBGH01018290">
    <property type="protein sequence ID" value="CAD9238070.1"/>
    <property type="molecule type" value="Transcribed_RNA"/>
</dbReference>
<sequence length="108" mass="12115">MVREISSMAEFKQAIGENKLTLVDYFATWCGPCRFIAPHLEKMEVEMPDVQFIKVDVDKVPDVAAFAEISAMPTFIFYRAGKKVESLVGADPARLLDMARAMRNQVTA</sequence>
<reference evidence="7" key="1">
    <citation type="submission" date="2021-01" db="EMBL/GenBank/DDBJ databases">
        <authorList>
            <person name="Corre E."/>
            <person name="Pelletier E."/>
            <person name="Niang G."/>
            <person name="Scheremetjew M."/>
            <person name="Finn R."/>
            <person name="Kale V."/>
            <person name="Holt S."/>
            <person name="Cochrane G."/>
            <person name="Meng A."/>
            <person name="Brown T."/>
            <person name="Cohen L."/>
        </authorList>
    </citation>
    <scope>NUCLEOTIDE SEQUENCE</scope>
    <source>
        <strain evidence="7">SAG 36.94</strain>
    </source>
</reference>
<feature type="active site" description="Nucleophile" evidence="4">
    <location>
        <position position="33"/>
    </location>
</feature>
<accession>A0A7S1TIU9</accession>
<dbReference type="PROSITE" id="PS00194">
    <property type="entry name" value="THIOREDOXIN_1"/>
    <property type="match status" value="1"/>
</dbReference>
<evidence type="ECO:0000256" key="1">
    <source>
        <dbReference type="ARBA" id="ARBA00003318"/>
    </source>
</evidence>
<comment type="similarity">
    <text evidence="3">Belongs to the thioredoxin family.</text>
</comment>
<dbReference type="InterPro" id="IPR005746">
    <property type="entry name" value="Thioredoxin"/>
</dbReference>
<dbReference type="InterPro" id="IPR017937">
    <property type="entry name" value="Thioredoxin_CS"/>
</dbReference>
<dbReference type="CDD" id="cd02947">
    <property type="entry name" value="TRX_family"/>
    <property type="match status" value="1"/>
</dbReference>
<feature type="disulfide bond" description="Redox-active" evidence="5">
    <location>
        <begin position="30"/>
        <end position="33"/>
    </location>
</feature>
<evidence type="ECO:0000259" key="6">
    <source>
        <dbReference type="PROSITE" id="PS51352"/>
    </source>
</evidence>
<dbReference type="Pfam" id="PF00085">
    <property type="entry name" value="Thioredoxin"/>
    <property type="match status" value="1"/>
</dbReference>
<name>A0A7S1TIU9_9RHOD</name>
<feature type="active site" description="Nucleophile" evidence="4">
    <location>
        <position position="30"/>
    </location>
</feature>
<feature type="site" description="Deprotonates C-terminal active site Cys" evidence="4">
    <location>
        <position position="24"/>
    </location>
</feature>
<keyword evidence="2 5" id="KW-1015">Disulfide bond</keyword>
<evidence type="ECO:0000256" key="4">
    <source>
        <dbReference type="PIRSR" id="PIRSR000077-1"/>
    </source>
</evidence>
<dbReference type="PRINTS" id="PR00421">
    <property type="entry name" value="THIOREDOXIN"/>
</dbReference>
<evidence type="ECO:0000256" key="3">
    <source>
        <dbReference type="PIRNR" id="PIRNR000077"/>
    </source>
</evidence>
<keyword evidence="5" id="KW-0676">Redox-active center</keyword>
<gene>
    <name evidence="7" type="ORF">CCAE0312_LOCUS10172</name>
</gene>
<evidence type="ECO:0000256" key="2">
    <source>
        <dbReference type="ARBA" id="ARBA00023157"/>
    </source>
</evidence>
<dbReference type="GO" id="GO:0015035">
    <property type="term" value="F:protein-disulfide reductase activity"/>
    <property type="evidence" value="ECO:0007669"/>
    <property type="project" value="InterPro"/>
</dbReference>
<proteinExistence type="inferred from homology"/>
<dbReference type="InterPro" id="IPR036249">
    <property type="entry name" value="Thioredoxin-like_sf"/>
</dbReference>
<feature type="domain" description="Thioredoxin" evidence="6">
    <location>
        <begin position="1"/>
        <end position="104"/>
    </location>
</feature>
<evidence type="ECO:0000313" key="7">
    <source>
        <dbReference type="EMBL" id="CAD9238070.1"/>
    </source>
</evidence>
<dbReference type="PROSITE" id="PS51352">
    <property type="entry name" value="THIOREDOXIN_2"/>
    <property type="match status" value="1"/>
</dbReference>
<evidence type="ECO:0000256" key="5">
    <source>
        <dbReference type="PIRSR" id="PIRSR000077-4"/>
    </source>
</evidence>
<organism evidence="7">
    <name type="scientific">Compsopogon caeruleus</name>
    <dbReference type="NCBI Taxonomy" id="31354"/>
    <lineage>
        <taxon>Eukaryota</taxon>
        <taxon>Rhodophyta</taxon>
        <taxon>Compsopogonophyceae</taxon>
        <taxon>Compsopogonales</taxon>
        <taxon>Compsopogonaceae</taxon>
        <taxon>Compsopogon</taxon>
    </lineage>
</organism>
<feature type="site" description="Contributes to redox potential value" evidence="4">
    <location>
        <position position="32"/>
    </location>
</feature>
<feature type="site" description="Contributes to redox potential value" evidence="4">
    <location>
        <position position="31"/>
    </location>
</feature>
<dbReference type="Gene3D" id="3.40.30.10">
    <property type="entry name" value="Glutaredoxin"/>
    <property type="match status" value="1"/>
</dbReference>
<comment type="function">
    <text evidence="1">Participates in various redox reactions through the reversible oxidation of its active center dithiol to a disulfide and catalyzes dithiol-disulfide exchange reactions.</text>
</comment>
<dbReference type="SUPFAM" id="SSF52833">
    <property type="entry name" value="Thioredoxin-like"/>
    <property type="match status" value="1"/>
</dbReference>